<dbReference type="HOGENOM" id="CLU_794355_0_0_9"/>
<comment type="caution">
    <text evidence="1">The sequence shown here is derived from an EMBL/GenBank/DDBJ whole genome shotgun (WGS) entry which is preliminary data.</text>
</comment>
<evidence type="ECO:0000313" key="2">
    <source>
        <dbReference type="Proteomes" id="UP000024559"/>
    </source>
</evidence>
<dbReference type="AlphaFoldDB" id="A0A0E2Q3M9"/>
<gene>
    <name evidence="1" type="ORF">X841_04050</name>
</gene>
<dbReference type="Proteomes" id="UP000024559">
    <property type="component" value="Chromosome"/>
</dbReference>
<reference evidence="2" key="1">
    <citation type="submission" date="2013-12" db="EMBL/GenBank/DDBJ databases">
        <title>Genome sequences of Streptococcus thermophilus strains MTH17CL396 and M17PTZA496 isolated from Fontina cheese in Valle d'Aosta region (Italy).</title>
        <authorList>
            <person name="Treu L."/>
            <person name="Giacomini A."/>
            <person name="Corich V."/>
            <person name="Vendramin V."/>
            <person name="Bovo B."/>
        </authorList>
    </citation>
    <scope>NUCLEOTIDE SEQUENCE [LARGE SCALE GENOMIC DNA]</scope>
    <source>
        <strain evidence="2">M17PTZA496</strain>
    </source>
</reference>
<dbReference type="CDD" id="cd12217">
    <property type="entry name" value="Stu0660_Csn2"/>
    <property type="match status" value="1"/>
</dbReference>
<name>A0A0E2Q3M9_STRTR</name>
<organism evidence="1 2">
    <name type="scientific">Streptococcus thermophilus M17PTZA496</name>
    <dbReference type="NCBI Taxonomy" id="1433289"/>
    <lineage>
        <taxon>Bacteria</taxon>
        <taxon>Bacillati</taxon>
        <taxon>Bacillota</taxon>
        <taxon>Bacilli</taxon>
        <taxon>Lactobacillales</taxon>
        <taxon>Streptococcaceae</taxon>
        <taxon>Streptococcus</taxon>
    </lineage>
</organism>
<dbReference type="InterPro" id="IPR031820">
    <property type="entry name" value="Cas_St_Csn2"/>
</dbReference>
<evidence type="ECO:0008006" key="3">
    <source>
        <dbReference type="Google" id="ProtNLM"/>
    </source>
</evidence>
<sequence>MKFFVRHPYKERIELNIGAITQIVGQNNELKYYIWQILSWYFGGKKYSSEDLSIFDYEEPTILDEVGEIVKRNSYHYIDISSFKDLLEQMEYKKGTLAHAYLRKIVNQVDIVGHLEKINEHVELIEEAMNRHINLNCGQVEYHLENLPLTLDQLLTKNFSPFFAIENKNLSFEWVSNTDKLSLFLEMLDGLLSQTTEKYLIVLKNIDGFISEESYTIFYRQICHLVKKYPYLTFILFPSDQGYLKIDEENSRFVNILSDQVEHLYDVEFMYERVMKYYPSNDFPTREGFRMSLETVTPYLLTKMLRQPSLSLVDSVILNILNQLFHFSYRIRYSQTSDEKLLQKFLESKD</sequence>
<dbReference type="Pfam" id="PF16813">
    <property type="entry name" value="Cas_St_Csn2"/>
    <property type="match status" value="1"/>
</dbReference>
<protein>
    <recommendedName>
        <fullName evidence="3">CRISPR-associated protein Cas7</fullName>
    </recommendedName>
</protein>
<evidence type="ECO:0000313" key="1">
    <source>
        <dbReference type="EMBL" id="ETW90465.1"/>
    </source>
</evidence>
<dbReference type="EMBL" id="AZJT01000026">
    <property type="protein sequence ID" value="ETW90465.1"/>
    <property type="molecule type" value="Genomic_DNA"/>
</dbReference>
<accession>A0A0E2Q3M9</accession>
<proteinExistence type="predicted"/>
<dbReference type="PATRIC" id="fig|1433289.7.peg.814"/>
<dbReference type="RefSeq" id="WP_084828666.1">
    <property type="nucleotide sequence ID" value="NZ_CM002372.1"/>
</dbReference>